<sequence length="153" mass="16879">MDFLYFLPKELILTIISATPFLELRGAIPFGVSWGFAPLKVLSICVLGSTLPSPFLIVFFRKILVFLEKYETLGPFGNYLQSRALRKSARIKKYRLLGLFMLVAIPIPTTGAWTGSMVASLLDIRLKSALPAILLGNIAAGVIVLMLSHQILL</sequence>
<protein>
    <submittedName>
        <fullName evidence="2">Putative small multi-drug export</fullName>
    </submittedName>
</protein>
<feature type="transmembrane region" description="Helical" evidence="1">
    <location>
        <begin position="41"/>
        <end position="60"/>
    </location>
</feature>
<comment type="caution">
    <text evidence="2">The sequence shown here is derived from an EMBL/GenBank/DDBJ whole genome shotgun (WGS) entry which is preliminary data.</text>
</comment>
<organism evidence="2 3">
    <name type="scientific">Peptoclostridium litorale DSM 5388</name>
    <dbReference type="NCBI Taxonomy" id="1121324"/>
    <lineage>
        <taxon>Bacteria</taxon>
        <taxon>Bacillati</taxon>
        <taxon>Bacillota</taxon>
        <taxon>Clostridia</taxon>
        <taxon>Peptostreptococcales</taxon>
        <taxon>Peptoclostridiaceae</taxon>
        <taxon>Peptoclostridium</taxon>
    </lineage>
</organism>
<keyword evidence="1" id="KW-1133">Transmembrane helix</keyword>
<accession>A0A069RDA6</accession>
<reference evidence="2 3" key="1">
    <citation type="submission" date="2014-03" db="EMBL/GenBank/DDBJ databases">
        <title>Genome sequence of Clostridium litorale W6, DSM 5388.</title>
        <authorList>
            <person name="Poehlein A."/>
            <person name="Jagirdar A."/>
            <person name="Khonsari B."/>
            <person name="Chibani C.M."/>
            <person name="Gutierrez Gutierrez D.A."/>
            <person name="Davydova E."/>
            <person name="Alghaithi H.S."/>
            <person name="Nair K.P."/>
            <person name="Dhamotharan K."/>
            <person name="Chandran L."/>
            <person name="G W."/>
            <person name="Daniel R."/>
        </authorList>
    </citation>
    <scope>NUCLEOTIDE SEQUENCE [LARGE SCALE GENOMIC DNA]</scope>
    <source>
        <strain evidence="2 3">W6</strain>
    </source>
</reference>
<keyword evidence="3" id="KW-1185">Reference proteome</keyword>
<dbReference type="eggNOG" id="COG2426">
    <property type="taxonomic scope" value="Bacteria"/>
</dbReference>
<proteinExistence type="predicted"/>
<dbReference type="PANTHER" id="PTHR36007">
    <property type="entry name" value="TRANSPORT PROTEIN-RELATED"/>
    <property type="match status" value="1"/>
</dbReference>
<dbReference type="PANTHER" id="PTHR36007:SF2">
    <property type="entry name" value="TRANSPORT PROTEIN-RELATED"/>
    <property type="match status" value="1"/>
</dbReference>
<dbReference type="EMBL" id="JJMM01000013">
    <property type="protein sequence ID" value="KDR94748.1"/>
    <property type="molecule type" value="Genomic_DNA"/>
</dbReference>
<keyword evidence="1" id="KW-0812">Transmembrane</keyword>
<evidence type="ECO:0000256" key="1">
    <source>
        <dbReference type="SAM" id="Phobius"/>
    </source>
</evidence>
<dbReference type="Proteomes" id="UP000027946">
    <property type="component" value="Unassembled WGS sequence"/>
</dbReference>
<evidence type="ECO:0000313" key="2">
    <source>
        <dbReference type="EMBL" id="KDR94748.1"/>
    </source>
</evidence>
<gene>
    <name evidence="2" type="ORF">CLIT_13c00700</name>
</gene>
<evidence type="ECO:0000313" key="3">
    <source>
        <dbReference type="Proteomes" id="UP000027946"/>
    </source>
</evidence>
<dbReference type="InterPro" id="IPR009577">
    <property type="entry name" value="Sm_multidrug_ex"/>
</dbReference>
<feature type="transmembrane region" description="Helical" evidence="1">
    <location>
        <begin position="128"/>
        <end position="147"/>
    </location>
</feature>
<dbReference type="AlphaFoldDB" id="A0A069RDA6"/>
<keyword evidence="1" id="KW-0472">Membrane</keyword>
<feature type="transmembrane region" description="Helical" evidence="1">
    <location>
        <begin position="96"/>
        <end position="122"/>
    </location>
</feature>
<name>A0A069RDA6_PEPLI</name>
<dbReference type="Pfam" id="PF06695">
    <property type="entry name" value="Sm_multidrug_ex"/>
    <property type="match status" value="1"/>
</dbReference>
<dbReference type="STRING" id="1121324.CLIT_13c00700"/>
<dbReference type="RefSeq" id="WP_038265853.1">
    <property type="nucleotide sequence ID" value="NZ_FSRH01000005.1"/>
</dbReference>
<dbReference type="OrthoDB" id="360192at2"/>